<evidence type="ECO:0000313" key="1">
    <source>
        <dbReference type="EMBL" id="KAI9387229.1"/>
    </source>
</evidence>
<reference evidence="1 2" key="1">
    <citation type="journal article" date="2006" name="Science">
        <title>The genome of black cottonwood, Populus trichocarpa (Torr. &amp; Gray).</title>
        <authorList>
            <person name="Tuskan G.A."/>
            <person name="Difazio S."/>
            <person name="Jansson S."/>
            <person name="Bohlmann J."/>
            <person name="Grigoriev I."/>
            <person name="Hellsten U."/>
            <person name="Putnam N."/>
            <person name="Ralph S."/>
            <person name="Rombauts S."/>
            <person name="Salamov A."/>
            <person name="Schein J."/>
            <person name="Sterck L."/>
            <person name="Aerts A."/>
            <person name="Bhalerao R.R."/>
            <person name="Bhalerao R.P."/>
            <person name="Blaudez D."/>
            <person name="Boerjan W."/>
            <person name="Brun A."/>
            <person name="Brunner A."/>
            <person name="Busov V."/>
            <person name="Campbell M."/>
            <person name="Carlson J."/>
            <person name="Chalot M."/>
            <person name="Chapman J."/>
            <person name="Chen G.L."/>
            <person name="Cooper D."/>
            <person name="Coutinho P.M."/>
            <person name="Couturier J."/>
            <person name="Covert S."/>
            <person name="Cronk Q."/>
            <person name="Cunningham R."/>
            <person name="Davis J."/>
            <person name="Degroeve S."/>
            <person name="Dejardin A."/>
            <person name="Depamphilis C."/>
            <person name="Detter J."/>
            <person name="Dirks B."/>
            <person name="Dubchak I."/>
            <person name="Duplessis S."/>
            <person name="Ehlting J."/>
            <person name="Ellis B."/>
            <person name="Gendler K."/>
            <person name="Goodstein D."/>
            <person name="Gribskov M."/>
            <person name="Grimwood J."/>
            <person name="Groover A."/>
            <person name="Gunter L."/>
            <person name="Hamberger B."/>
            <person name="Heinze B."/>
            <person name="Helariutta Y."/>
            <person name="Henrissat B."/>
            <person name="Holligan D."/>
            <person name="Holt R."/>
            <person name="Huang W."/>
            <person name="Islam-Faridi N."/>
            <person name="Jones S."/>
            <person name="Jones-Rhoades M."/>
            <person name="Jorgensen R."/>
            <person name="Joshi C."/>
            <person name="Kangasjarvi J."/>
            <person name="Karlsson J."/>
            <person name="Kelleher C."/>
            <person name="Kirkpatrick R."/>
            <person name="Kirst M."/>
            <person name="Kohler A."/>
            <person name="Kalluri U."/>
            <person name="Larimer F."/>
            <person name="Leebens-Mack J."/>
            <person name="Leple J.C."/>
            <person name="Locascio P."/>
            <person name="Lou Y."/>
            <person name="Lucas S."/>
            <person name="Martin F."/>
            <person name="Montanini B."/>
            <person name="Napoli C."/>
            <person name="Nelson D.R."/>
            <person name="Nelson C."/>
            <person name="Nieminen K."/>
            <person name="Nilsson O."/>
            <person name="Pereda V."/>
            <person name="Peter G."/>
            <person name="Philippe R."/>
            <person name="Pilate G."/>
            <person name="Poliakov A."/>
            <person name="Razumovskaya J."/>
            <person name="Richardson P."/>
            <person name="Rinaldi C."/>
            <person name="Ritland K."/>
            <person name="Rouze P."/>
            <person name="Ryaboy D."/>
            <person name="Schmutz J."/>
            <person name="Schrader J."/>
            <person name="Segerman B."/>
            <person name="Shin H."/>
            <person name="Siddiqui A."/>
            <person name="Sterky F."/>
            <person name="Terry A."/>
            <person name="Tsai C.J."/>
            <person name="Uberbacher E."/>
            <person name="Unneberg P."/>
            <person name="Vahala J."/>
            <person name="Wall K."/>
            <person name="Wessler S."/>
            <person name="Yang G."/>
            <person name="Yin T."/>
            <person name="Douglas C."/>
            <person name="Marra M."/>
            <person name="Sandberg G."/>
            <person name="Van de Peer Y."/>
            <person name="Rokhsar D."/>
        </authorList>
    </citation>
    <scope>NUCLEOTIDE SEQUENCE [LARGE SCALE GENOMIC DNA]</scope>
    <source>
        <strain evidence="2">cv. Nisqually</strain>
    </source>
</reference>
<protein>
    <submittedName>
        <fullName evidence="1">Uncharacterized protein</fullName>
    </submittedName>
</protein>
<dbReference type="EMBL" id="CM009299">
    <property type="protein sequence ID" value="KAI9387229.1"/>
    <property type="molecule type" value="Genomic_DNA"/>
</dbReference>
<comment type="caution">
    <text evidence="1">The sequence shown here is derived from an EMBL/GenBank/DDBJ whole genome shotgun (WGS) entry which is preliminary data.</text>
</comment>
<dbReference type="Proteomes" id="UP000006729">
    <property type="component" value="Chromosome 10"/>
</dbReference>
<proteinExistence type="predicted"/>
<accession>A0ACC0SDD8</accession>
<sequence length="93" mass="10998">MNQVWWTPICINSSLHAQGVRGPSYRFLQETIPKLISSVEVKLERRKNHDDREIAVFQDFKVLTSEIISRTAFGCRNLYEIRIPGIRKYFKTR</sequence>
<keyword evidence="2" id="KW-1185">Reference proteome</keyword>
<gene>
    <name evidence="1" type="ORF">POPTR_010G139550v4</name>
</gene>
<organism evidence="1 2">
    <name type="scientific">Populus trichocarpa</name>
    <name type="common">Western balsam poplar</name>
    <name type="synonym">Populus balsamifera subsp. trichocarpa</name>
    <dbReference type="NCBI Taxonomy" id="3694"/>
    <lineage>
        <taxon>Eukaryota</taxon>
        <taxon>Viridiplantae</taxon>
        <taxon>Streptophyta</taxon>
        <taxon>Embryophyta</taxon>
        <taxon>Tracheophyta</taxon>
        <taxon>Spermatophyta</taxon>
        <taxon>Magnoliopsida</taxon>
        <taxon>eudicotyledons</taxon>
        <taxon>Gunneridae</taxon>
        <taxon>Pentapetalae</taxon>
        <taxon>rosids</taxon>
        <taxon>fabids</taxon>
        <taxon>Malpighiales</taxon>
        <taxon>Salicaceae</taxon>
        <taxon>Saliceae</taxon>
        <taxon>Populus</taxon>
    </lineage>
</organism>
<name>A0ACC0SDD8_POPTR</name>
<evidence type="ECO:0000313" key="2">
    <source>
        <dbReference type="Proteomes" id="UP000006729"/>
    </source>
</evidence>